<evidence type="ECO:0000313" key="1">
    <source>
        <dbReference type="EMBL" id="VBB68870.1"/>
    </source>
</evidence>
<sequence>MGQKKFNGGSTTAAAMQLLINSVFWLNHIGVIGRLCTLSIRVAQATSRGFADLADPHVLDIGKTIWRRCPPSRA</sequence>
<name>A0A484H653_9ZZZZ</name>
<proteinExistence type="predicted"/>
<organism evidence="1">
    <name type="scientific">invertebrate metagenome</name>
    <dbReference type="NCBI Taxonomy" id="1711999"/>
    <lineage>
        <taxon>unclassified sequences</taxon>
        <taxon>metagenomes</taxon>
        <taxon>organismal metagenomes</taxon>
    </lineage>
</organism>
<reference evidence="1" key="1">
    <citation type="submission" date="2018-10" db="EMBL/GenBank/DDBJ databases">
        <authorList>
            <person name="Gruber-Vodicka H."/>
            <person name="Jaeckle O."/>
        </authorList>
    </citation>
    <scope>NUCLEOTIDE SEQUENCE</scope>
</reference>
<protein>
    <submittedName>
        <fullName evidence="1">Uncharacterized protein</fullName>
    </submittedName>
</protein>
<gene>
    <name evidence="1" type="ORF">RIEGSTA812A_PEG_343</name>
</gene>
<dbReference type="AlphaFoldDB" id="A0A484H653"/>
<accession>A0A484H653</accession>
<dbReference type="EMBL" id="LR026963">
    <property type="protein sequence ID" value="VBB68870.1"/>
    <property type="molecule type" value="Genomic_DNA"/>
</dbReference>